<evidence type="ECO:0000313" key="2">
    <source>
        <dbReference type="EMBL" id="VAW36311.1"/>
    </source>
</evidence>
<proteinExistence type="predicted"/>
<dbReference type="AlphaFoldDB" id="A0A3B0UZU6"/>
<keyword evidence="1" id="KW-0812">Transmembrane</keyword>
<protein>
    <submittedName>
        <fullName evidence="2">Uncharacterized protein</fullName>
    </submittedName>
</protein>
<gene>
    <name evidence="2" type="ORF">MNBD_DELTA03-127</name>
</gene>
<accession>A0A3B0UZU6</accession>
<feature type="transmembrane region" description="Helical" evidence="1">
    <location>
        <begin position="33"/>
        <end position="50"/>
    </location>
</feature>
<keyword evidence="1" id="KW-1133">Transmembrane helix</keyword>
<feature type="non-terminal residue" evidence="2">
    <location>
        <position position="60"/>
    </location>
</feature>
<organism evidence="2">
    <name type="scientific">hydrothermal vent metagenome</name>
    <dbReference type="NCBI Taxonomy" id="652676"/>
    <lineage>
        <taxon>unclassified sequences</taxon>
        <taxon>metagenomes</taxon>
        <taxon>ecological metagenomes</taxon>
    </lineage>
</organism>
<reference evidence="2" key="1">
    <citation type="submission" date="2018-06" db="EMBL/GenBank/DDBJ databases">
        <authorList>
            <person name="Zhirakovskaya E."/>
        </authorList>
    </citation>
    <scope>NUCLEOTIDE SEQUENCE</scope>
</reference>
<name>A0A3B0UZU6_9ZZZZ</name>
<dbReference type="EMBL" id="UOEX01000167">
    <property type="protein sequence ID" value="VAW36311.1"/>
    <property type="molecule type" value="Genomic_DNA"/>
</dbReference>
<keyword evidence="1" id="KW-0472">Membrane</keyword>
<evidence type="ECO:0000256" key="1">
    <source>
        <dbReference type="SAM" id="Phobius"/>
    </source>
</evidence>
<sequence length="60" mass="7017">MKLFQTRELYYSLIILIIVALSIYLTAPFIDHHLLVFLIFSALTALILLKKIDLVINEKR</sequence>
<feature type="transmembrane region" description="Helical" evidence="1">
    <location>
        <begin position="9"/>
        <end position="27"/>
    </location>
</feature>